<dbReference type="AlphaFoldDB" id="A0A371XFR0"/>
<evidence type="ECO:0000313" key="3">
    <source>
        <dbReference type="EMBL" id="RFC68023.1"/>
    </source>
</evidence>
<keyword evidence="4" id="KW-1185">Reference proteome</keyword>
<protein>
    <submittedName>
        <fullName evidence="3">Carbohydrate kinase</fullName>
    </submittedName>
</protein>
<dbReference type="GO" id="GO:0046872">
    <property type="term" value="F:metal ion binding"/>
    <property type="evidence" value="ECO:0007669"/>
    <property type="project" value="UniProtKB-KW"/>
</dbReference>
<dbReference type="GO" id="GO:0005737">
    <property type="term" value="C:cytoplasm"/>
    <property type="evidence" value="ECO:0007669"/>
    <property type="project" value="TreeGrafter"/>
</dbReference>
<keyword evidence="1" id="KW-0479">Metal-binding</keyword>
<evidence type="ECO:0000313" key="4">
    <source>
        <dbReference type="Proteomes" id="UP000262379"/>
    </source>
</evidence>
<dbReference type="InterPro" id="IPR029056">
    <property type="entry name" value="Ribokinase-like"/>
</dbReference>
<dbReference type="RefSeq" id="WP_116623164.1">
    <property type="nucleotide sequence ID" value="NZ_QURN01000005.1"/>
</dbReference>
<dbReference type="SUPFAM" id="SSF53613">
    <property type="entry name" value="Ribokinase-like"/>
    <property type="match status" value="1"/>
</dbReference>
<sequence>MRLIGIGGGHIDRRGQIAGDYVPAASNPGRMLEDIGGGALNALRNAVQRGQACTFVSVRGGDSAGEQVSRAISDAGIADLSATFLDRTTPSYTALLDRHGDLIAGFADMGLYDLAFPKQLRRSTIRHVIATQDAVLCDANIPAIGLERLAALSEAQPIFAIAVSPAKVVRLRTILANLACLFMNITEARVLAASADISAIEAAQVLRSTGLQAGVITSGGGELILFDEQGAFSLQPPPPTRLVDVTGAGDALAGVTISALLEGSKFQDAVRQGVAAALLTLESGKAVSQLEPDSFAKKLALVPQARQMA</sequence>
<dbReference type="Gene3D" id="3.40.1190.20">
    <property type="match status" value="1"/>
</dbReference>
<keyword evidence="3" id="KW-0808">Transferase</keyword>
<evidence type="ECO:0000256" key="1">
    <source>
        <dbReference type="ARBA" id="ARBA00022723"/>
    </source>
</evidence>
<dbReference type="CDD" id="cd01941">
    <property type="entry name" value="YeiC_kinase_like"/>
    <property type="match status" value="1"/>
</dbReference>
<accession>A0A371XFR0</accession>
<keyword evidence="3" id="KW-0418">Kinase</keyword>
<reference evidence="4" key="1">
    <citation type="submission" date="2018-08" db="EMBL/GenBank/DDBJ databases">
        <authorList>
            <person name="Im W.T."/>
        </authorList>
    </citation>
    <scope>NUCLEOTIDE SEQUENCE [LARGE SCALE GENOMIC DNA]</scope>
    <source>
        <strain evidence="4">LA-28</strain>
    </source>
</reference>
<evidence type="ECO:0000259" key="2">
    <source>
        <dbReference type="Pfam" id="PF00294"/>
    </source>
</evidence>
<dbReference type="GO" id="GO:0016301">
    <property type="term" value="F:kinase activity"/>
    <property type="evidence" value="ECO:0007669"/>
    <property type="project" value="UniProtKB-KW"/>
</dbReference>
<dbReference type="InterPro" id="IPR011611">
    <property type="entry name" value="PfkB_dom"/>
</dbReference>
<dbReference type="Proteomes" id="UP000262379">
    <property type="component" value="Unassembled WGS sequence"/>
</dbReference>
<comment type="caution">
    <text evidence="3">The sequence shown here is derived from an EMBL/GenBank/DDBJ whole genome shotgun (WGS) entry which is preliminary data.</text>
</comment>
<dbReference type="GO" id="GO:0016798">
    <property type="term" value="F:hydrolase activity, acting on glycosyl bonds"/>
    <property type="evidence" value="ECO:0007669"/>
    <property type="project" value="TreeGrafter"/>
</dbReference>
<dbReference type="PANTHER" id="PTHR42909">
    <property type="entry name" value="ZGC:136858"/>
    <property type="match status" value="1"/>
</dbReference>
<dbReference type="EMBL" id="QURN01000005">
    <property type="protein sequence ID" value="RFC68023.1"/>
    <property type="molecule type" value="Genomic_DNA"/>
</dbReference>
<dbReference type="PANTHER" id="PTHR42909:SF1">
    <property type="entry name" value="CARBOHYDRATE KINASE PFKB DOMAIN-CONTAINING PROTEIN"/>
    <property type="match status" value="1"/>
</dbReference>
<name>A0A371XFR0_9HYPH</name>
<feature type="domain" description="Carbohydrate kinase PfkB" evidence="2">
    <location>
        <begin position="28"/>
        <end position="288"/>
    </location>
</feature>
<dbReference type="GO" id="GO:0004730">
    <property type="term" value="F:pseudouridylate synthase activity"/>
    <property type="evidence" value="ECO:0007669"/>
    <property type="project" value="TreeGrafter"/>
</dbReference>
<dbReference type="Pfam" id="PF00294">
    <property type="entry name" value="PfkB"/>
    <property type="match status" value="1"/>
</dbReference>
<gene>
    <name evidence="3" type="ORF">DY251_06940</name>
</gene>
<organism evidence="3 4">
    <name type="scientific">Mesorhizobium denitrificans</name>
    <dbReference type="NCBI Taxonomy" id="2294114"/>
    <lineage>
        <taxon>Bacteria</taxon>
        <taxon>Pseudomonadati</taxon>
        <taxon>Pseudomonadota</taxon>
        <taxon>Alphaproteobacteria</taxon>
        <taxon>Hyphomicrobiales</taxon>
        <taxon>Phyllobacteriaceae</taxon>
        <taxon>Mesorhizobium</taxon>
    </lineage>
</organism>
<proteinExistence type="predicted"/>